<reference evidence="3" key="1">
    <citation type="journal article" date="2015" name="BMC Genomics">
        <title>Genomic and transcriptomic analysis of the endophytic fungus Pestalotiopsis fici reveals its lifestyle and high potential for synthesis of natural products.</title>
        <authorList>
            <person name="Wang X."/>
            <person name="Zhang X."/>
            <person name="Liu L."/>
            <person name="Xiang M."/>
            <person name="Wang W."/>
            <person name="Sun X."/>
            <person name="Che Y."/>
            <person name="Guo L."/>
            <person name="Liu G."/>
            <person name="Guo L."/>
            <person name="Wang C."/>
            <person name="Yin W.B."/>
            <person name="Stadler M."/>
            <person name="Zhang X."/>
            <person name="Liu X."/>
        </authorList>
    </citation>
    <scope>NUCLEOTIDE SEQUENCE [LARGE SCALE GENOMIC DNA]</scope>
    <source>
        <strain evidence="3">W106-1 / CGMCC3.15140</strain>
    </source>
</reference>
<dbReference type="PANTHER" id="PTHR28088">
    <property type="entry name" value="TRANSCRIPTIONAL ACTIVATOR HAA1-RELATED"/>
    <property type="match status" value="1"/>
</dbReference>
<dbReference type="STRING" id="1229662.W3WKH4"/>
<evidence type="ECO:0000256" key="1">
    <source>
        <dbReference type="SAM" id="MobiDB-lite"/>
    </source>
</evidence>
<sequence length="372" mass="40649">MSALPLNAKVAVVSRKVRLRREDAQMPTPPAHRPGPLGCCCNHGGRCTCSHKKETPLDTVPESDSDQEPQQTKAKATARRRRANTTHSEPVLSFDELGHHKPHKHNRASQKCGPYTLSRGHSMHSNSSASSMGTRSVDNLVHKAPSRSRSKDLVAHDLETRKAKSEQTSPLMNGNSAFQQLNGQLPPLDLSNIQYPEYTPAFELFHGLEEPPMFSAGLSAPSVDWAQYDGLDMKAESFAPSSYDQTQSYAAFEFGSTEPTLTSNSGDVSETEDFAPAFSEAQIEGFRMSAASDYMNMQQSQSTLADSDYGQADFGSFKAAAAANKFLPNLGSLDDNNGFPLIEEESYWSMNNFADGITNSPDPVAATFWDTQ</sequence>
<dbReference type="GO" id="GO:0006879">
    <property type="term" value="P:intracellular iron ion homeostasis"/>
    <property type="evidence" value="ECO:0007669"/>
    <property type="project" value="TreeGrafter"/>
</dbReference>
<dbReference type="GO" id="GO:0005507">
    <property type="term" value="F:copper ion binding"/>
    <property type="evidence" value="ECO:0007669"/>
    <property type="project" value="TreeGrafter"/>
</dbReference>
<evidence type="ECO:0000313" key="3">
    <source>
        <dbReference type="Proteomes" id="UP000030651"/>
    </source>
</evidence>
<dbReference type="EMBL" id="KI912120">
    <property type="protein sequence ID" value="ETS74435.1"/>
    <property type="molecule type" value="Genomic_DNA"/>
</dbReference>
<organism evidence="2 3">
    <name type="scientific">Pestalotiopsis fici (strain W106-1 / CGMCC3.15140)</name>
    <dbReference type="NCBI Taxonomy" id="1229662"/>
    <lineage>
        <taxon>Eukaryota</taxon>
        <taxon>Fungi</taxon>
        <taxon>Dikarya</taxon>
        <taxon>Ascomycota</taxon>
        <taxon>Pezizomycotina</taxon>
        <taxon>Sordariomycetes</taxon>
        <taxon>Xylariomycetidae</taxon>
        <taxon>Amphisphaeriales</taxon>
        <taxon>Sporocadaceae</taxon>
        <taxon>Pestalotiopsis</taxon>
    </lineage>
</organism>
<evidence type="ECO:0008006" key="4">
    <source>
        <dbReference type="Google" id="ProtNLM"/>
    </source>
</evidence>
<dbReference type="GO" id="GO:0045944">
    <property type="term" value="P:positive regulation of transcription by RNA polymerase II"/>
    <property type="evidence" value="ECO:0007669"/>
    <property type="project" value="TreeGrafter"/>
</dbReference>
<dbReference type="GeneID" id="19279314"/>
<proteinExistence type="predicted"/>
<dbReference type="eggNOG" id="ENOG502S7CA">
    <property type="taxonomic scope" value="Eukaryota"/>
</dbReference>
<name>W3WKH4_PESFW</name>
<dbReference type="KEGG" id="pfy:PFICI_14301"/>
<dbReference type="InParanoid" id="W3WKH4"/>
<accession>W3WKH4</accession>
<dbReference type="HOGENOM" id="CLU_022327_1_0_1"/>
<dbReference type="GO" id="GO:0000981">
    <property type="term" value="F:DNA-binding transcription factor activity, RNA polymerase II-specific"/>
    <property type="evidence" value="ECO:0007669"/>
    <property type="project" value="TreeGrafter"/>
</dbReference>
<evidence type="ECO:0000313" key="2">
    <source>
        <dbReference type="EMBL" id="ETS74435.1"/>
    </source>
</evidence>
<dbReference type="OrthoDB" id="5600085at2759"/>
<keyword evidence="3" id="KW-1185">Reference proteome</keyword>
<dbReference type="AlphaFoldDB" id="W3WKH4"/>
<dbReference type="Proteomes" id="UP000030651">
    <property type="component" value="Unassembled WGS sequence"/>
</dbReference>
<feature type="region of interest" description="Disordered" evidence="1">
    <location>
        <begin position="56"/>
        <end position="111"/>
    </location>
</feature>
<dbReference type="GO" id="GO:0006878">
    <property type="term" value="P:intracellular copper ion homeostasis"/>
    <property type="evidence" value="ECO:0007669"/>
    <property type="project" value="TreeGrafter"/>
</dbReference>
<gene>
    <name evidence="2" type="ORF">PFICI_14301</name>
</gene>
<dbReference type="RefSeq" id="XP_007841073.1">
    <property type="nucleotide sequence ID" value="XM_007842882.1"/>
</dbReference>
<dbReference type="PANTHER" id="PTHR28088:SF5">
    <property type="entry name" value="TRANSCRIPTIONAL ACTIVATOR HAA1-RELATED"/>
    <property type="match status" value="1"/>
</dbReference>
<dbReference type="GO" id="GO:0000978">
    <property type="term" value="F:RNA polymerase II cis-regulatory region sequence-specific DNA binding"/>
    <property type="evidence" value="ECO:0007669"/>
    <property type="project" value="TreeGrafter"/>
</dbReference>
<dbReference type="InterPro" id="IPR051763">
    <property type="entry name" value="Copper_Homeo_Regul"/>
</dbReference>
<protein>
    <recommendedName>
        <fullName evidence="4">Copper-fist domain-containing protein</fullName>
    </recommendedName>
</protein>
<dbReference type="GO" id="GO:0005634">
    <property type="term" value="C:nucleus"/>
    <property type="evidence" value="ECO:0007669"/>
    <property type="project" value="TreeGrafter"/>
</dbReference>